<dbReference type="Pfam" id="PF00082">
    <property type="entry name" value="Peptidase_S8"/>
    <property type="match status" value="1"/>
</dbReference>
<dbReference type="PANTHER" id="PTHR43806:SF11">
    <property type="entry name" value="CEREVISIN-RELATED"/>
    <property type="match status" value="1"/>
</dbReference>
<evidence type="ECO:0000256" key="3">
    <source>
        <dbReference type="ARBA" id="ARBA00022729"/>
    </source>
</evidence>
<gene>
    <name evidence="9" type="ORF">ACFSCW_06295</name>
</gene>
<evidence type="ECO:0000256" key="6">
    <source>
        <dbReference type="PROSITE-ProRule" id="PRU01240"/>
    </source>
</evidence>
<dbReference type="RefSeq" id="WP_380887992.1">
    <property type="nucleotide sequence ID" value="NZ_JBHUDY010000001.1"/>
</dbReference>
<feature type="active site" description="Charge relay system" evidence="6">
    <location>
        <position position="268"/>
    </location>
</feature>
<feature type="active site" description="Charge relay system" evidence="6">
    <location>
        <position position="447"/>
    </location>
</feature>
<feature type="chain" id="PRO_5045811721" evidence="7">
    <location>
        <begin position="26"/>
        <end position="939"/>
    </location>
</feature>
<dbReference type="InterPro" id="IPR023828">
    <property type="entry name" value="Peptidase_S8_Ser-AS"/>
</dbReference>
<protein>
    <submittedName>
        <fullName evidence="9">S8 family serine peptidase</fullName>
    </submittedName>
</protein>
<keyword evidence="3 7" id="KW-0732">Signal</keyword>
<dbReference type="PROSITE" id="PS51892">
    <property type="entry name" value="SUBTILASE"/>
    <property type="match status" value="1"/>
</dbReference>
<dbReference type="InterPro" id="IPR000209">
    <property type="entry name" value="Peptidase_S8/S53_dom"/>
</dbReference>
<dbReference type="Proteomes" id="UP001597115">
    <property type="component" value="Unassembled WGS sequence"/>
</dbReference>
<evidence type="ECO:0000256" key="2">
    <source>
        <dbReference type="ARBA" id="ARBA00022670"/>
    </source>
</evidence>
<evidence type="ECO:0000313" key="10">
    <source>
        <dbReference type="Proteomes" id="UP001597115"/>
    </source>
</evidence>
<dbReference type="PROSITE" id="PS00138">
    <property type="entry name" value="SUBTILASE_SER"/>
    <property type="match status" value="1"/>
</dbReference>
<sequence>MTGRLRTLLRSAALAALATSSPSFADDWVIEPITGLETPTKPLYGTLDPFYGAISPFYGTLTPFYGNISPFWGSLNPFYGNLTPFWGDLNPFYSNIGAATATSPALSDIGHYWEQFGAQWQGKESLWTGLLTTVQLQTQFNKMVADAQTFWGPSVTATTGKSFQDAFLKPLYAKYGIDPNRPLTLTSMSSTKRSQFFLDWYDGLMAYSGTDRVDHWMREVNWTPAITQQQGSGTRAIIGLLDGTATSDPDIADNVAYSGGYNSLVNGHGVGVASLMVAAHDGKGVMGIAPNATVIAYNPFDATNTASWSAVRQGILSLASRNASVINMSLGQPGYVLHPDWRKIFFDPAVYQATQGRVFVMAAGNDGVVQTGSMRWDWSRDPNLILVGSTDINGNISTFSNTPGDTCLTDGTGACREKLMNRFMVAPGELMLVPDGQGGFVRRNGTSFAAPLVSGAITLLHDRWPWLAQHPKETVDILLNSAKDLGAPGVDPVYGHGLLDVQASQSPLDFNKLQFFEVRKGVMTPKAAPDLRAAGIDTTWEADGVYFNLYEPIGETFRDFSVPVSSLLVGKVGTLTGASEYFQRFVEGRLKDWVSGKTASFSDFTAVRMIDTPTLQVTASTTGPRATYFGSLRPEMPHTAMRIANPSGGFGFSVGFGDGSLALNGQSGFGLATDHDTQGGVNPVLGLASGGAFAAADAKLSDSTTLSVGFTQQRLVHGRSAALTDAERQAYRGVDPFLADGLNIRITHQASAGLTLSASLARVHEHNGLLGVQSRLQSDLGNGAITDTATMSATLEVGGGFTLAASGTAGRTHAGASSQGFSTGSGGILSSAFAFSATKTGLLGHGDALRVSLVQPLHIESGKLSYRSVGVVNRETGELGVVDQRFGVGGQNRPYAAELLYAAPLPGDRAEIGLFGRADLQSDQNVNQFAVGGRLNVHF</sequence>
<keyword evidence="4 6" id="KW-0378">Hydrolase</keyword>
<dbReference type="CDD" id="cd04848">
    <property type="entry name" value="Peptidases_S8_Autotransporter_serine_protease_like"/>
    <property type="match status" value="1"/>
</dbReference>
<reference evidence="10" key="1">
    <citation type="journal article" date="2019" name="Int. J. Syst. Evol. Microbiol.">
        <title>The Global Catalogue of Microorganisms (GCM) 10K type strain sequencing project: providing services to taxonomists for standard genome sequencing and annotation.</title>
        <authorList>
            <consortium name="The Broad Institute Genomics Platform"/>
            <consortium name="The Broad Institute Genome Sequencing Center for Infectious Disease"/>
            <person name="Wu L."/>
            <person name="Ma J."/>
        </authorList>
    </citation>
    <scope>NUCLEOTIDE SEQUENCE [LARGE SCALE GENOMIC DNA]</scope>
    <source>
        <strain evidence="10">CGMCC 1.16275</strain>
    </source>
</reference>
<dbReference type="InterPro" id="IPR034061">
    <property type="entry name" value="Peptidases_S8_Autotransporter"/>
</dbReference>
<feature type="domain" description="Peptidase S8/S53" evidence="8">
    <location>
        <begin position="260"/>
        <end position="497"/>
    </location>
</feature>
<feature type="active site" description="Charge relay system" evidence="6">
    <location>
        <position position="242"/>
    </location>
</feature>
<evidence type="ECO:0000313" key="9">
    <source>
        <dbReference type="EMBL" id="MFD1611410.1"/>
    </source>
</evidence>
<dbReference type="InterPro" id="IPR036852">
    <property type="entry name" value="Peptidase_S8/S53_dom_sf"/>
</dbReference>
<evidence type="ECO:0000256" key="1">
    <source>
        <dbReference type="ARBA" id="ARBA00011073"/>
    </source>
</evidence>
<organism evidence="9 10">
    <name type="scientific">Sphingomonas tabacisoli</name>
    <dbReference type="NCBI Taxonomy" id="2249466"/>
    <lineage>
        <taxon>Bacteria</taxon>
        <taxon>Pseudomonadati</taxon>
        <taxon>Pseudomonadota</taxon>
        <taxon>Alphaproteobacteria</taxon>
        <taxon>Sphingomonadales</taxon>
        <taxon>Sphingomonadaceae</taxon>
        <taxon>Sphingomonas</taxon>
    </lineage>
</organism>
<name>A0ABW4I1B9_9SPHN</name>
<feature type="signal peptide" evidence="7">
    <location>
        <begin position="1"/>
        <end position="25"/>
    </location>
</feature>
<evidence type="ECO:0000259" key="8">
    <source>
        <dbReference type="Pfam" id="PF00082"/>
    </source>
</evidence>
<keyword evidence="2 6" id="KW-0645">Protease</keyword>
<accession>A0ABW4I1B9</accession>
<keyword evidence="10" id="KW-1185">Reference proteome</keyword>
<comment type="caution">
    <text evidence="9">The sequence shown here is derived from an EMBL/GenBank/DDBJ whole genome shotgun (WGS) entry which is preliminary data.</text>
</comment>
<comment type="similarity">
    <text evidence="1 6">Belongs to the peptidase S8 family.</text>
</comment>
<evidence type="ECO:0000256" key="4">
    <source>
        <dbReference type="ARBA" id="ARBA00022801"/>
    </source>
</evidence>
<dbReference type="PANTHER" id="PTHR43806">
    <property type="entry name" value="PEPTIDASE S8"/>
    <property type="match status" value="1"/>
</dbReference>
<keyword evidence="5 6" id="KW-0720">Serine protease</keyword>
<dbReference type="EMBL" id="JBHUDY010000001">
    <property type="protein sequence ID" value="MFD1611410.1"/>
    <property type="molecule type" value="Genomic_DNA"/>
</dbReference>
<dbReference type="SUPFAM" id="SSF52743">
    <property type="entry name" value="Subtilisin-like"/>
    <property type="match status" value="1"/>
</dbReference>
<dbReference type="InterPro" id="IPR050131">
    <property type="entry name" value="Peptidase_S8_subtilisin-like"/>
</dbReference>
<evidence type="ECO:0000256" key="7">
    <source>
        <dbReference type="SAM" id="SignalP"/>
    </source>
</evidence>
<evidence type="ECO:0000256" key="5">
    <source>
        <dbReference type="ARBA" id="ARBA00022825"/>
    </source>
</evidence>
<proteinExistence type="inferred from homology"/>
<dbReference type="Gene3D" id="3.40.50.200">
    <property type="entry name" value="Peptidase S8/S53 domain"/>
    <property type="match status" value="1"/>
</dbReference>